<evidence type="ECO:0000256" key="1">
    <source>
        <dbReference type="SAM" id="MobiDB-lite"/>
    </source>
</evidence>
<accession>A0A8X8WQ61</accession>
<sequence length="767" mass="85251">MGIANSKGERSSALKLCRERKKFIKQAIDSRYALAAAHVSYVQSLRNLGISLRRYAEAEVLVETSLSASATELDKTPSHSLFPSPSPSHLGGTSDSNGSPLSKARVSYMRSSGATAFTVKLNTRNAFVEEGEFSMPPPPPPPPDDSGWDYFDPADKSFRFLGEDRNVDADDAGIYGDSGIHEHEVSMTPKLESPTNGNGRLANSQQRVEGEVKDMAVGKEASGKMAGKASAGQSNSKMSKPLVENDICAEREDPSEFITHRAKDFLSSTKDIDSRFFRASESGREVSRMLEANKIHVGYTEARGASSASVYLNSFGASCCQGGRANISDDQIVTKVITWKRTTSSKSSSSRNPLAMKDDDDSGSEYIDEFCMISGSHSSTLDRLYAWERKLYDEVKASESIQREYDRKCDQLRHQFAKDLSPHVIDKTRAAVKDLHSRIRVALHAVDSISKRIEKMRDEELLPQLRELIQGLTTMWKAMLECHHSQYITISLAYHTKSSAVAPLGETQRQIINQLQEEVEYFGLSFADWINSYTSYVEALNSWLQNCILQPRERKGRRVFSPPRRSLAPSIFVLCRDWSAGIKSLPSEEVSDAIKAFLADLRRTVRNQLEEPRKAGNTGESQTDEADAKVEEDKDGDRPSHISCVQPSLTKVLDKLTKFSEASVKMCEDIWQKSIACGVCFMSCEKYHELKADPDSSLKEWSMGKDNVKTCPGCGSTVEKVDGCNHIESRCGSHVCWVCLNSFDSSYDCYSHLNSAHPNIEVDNDDI</sequence>
<dbReference type="PANTHER" id="PTHR21450:SF35">
    <property type="entry name" value="TRANSCRIPTION FACTOR, PUTATIVE (DUF630 AND DUF632)-RELATED"/>
    <property type="match status" value="1"/>
</dbReference>
<reference evidence="4" key="2">
    <citation type="submission" date="2020-08" db="EMBL/GenBank/DDBJ databases">
        <title>Plant Genome Project.</title>
        <authorList>
            <person name="Zhang R.-G."/>
        </authorList>
    </citation>
    <scope>NUCLEOTIDE SEQUENCE</scope>
    <source>
        <strain evidence="4">Huo1</strain>
        <tissue evidence="4">Leaf</tissue>
    </source>
</reference>
<reference evidence="4" key="1">
    <citation type="submission" date="2018-01" db="EMBL/GenBank/DDBJ databases">
        <authorList>
            <person name="Mao J.F."/>
        </authorList>
    </citation>
    <scope>NUCLEOTIDE SEQUENCE</scope>
    <source>
        <strain evidence="4">Huo1</strain>
        <tissue evidence="4">Leaf</tissue>
    </source>
</reference>
<feature type="domain" description="DUF630" evidence="3">
    <location>
        <begin position="1"/>
        <end position="59"/>
    </location>
</feature>
<dbReference type="SUPFAM" id="SSF57850">
    <property type="entry name" value="RING/U-box"/>
    <property type="match status" value="1"/>
</dbReference>
<dbReference type="PANTHER" id="PTHR21450">
    <property type="entry name" value="PROTEIN ALTERED PHOSPHATE STARVATION RESPONSE 1"/>
    <property type="match status" value="1"/>
</dbReference>
<evidence type="ECO:0008006" key="6">
    <source>
        <dbReference type="Google" id="ProtNLM"/>
    </source>
</evidence>
<evidence type="ECO:0000313" key="5">
    <source>
        <dbReference type="Proteomes" id="UP000298416"/>
    </source>
</evidence>
<feature type="compositionally biased region" description="Low complexity" evidence="1">
    <location>
        <begin position="218"/>
        <end position="234"/>
    </location>
</feature>
<feature type="compositionally biased region" description="Polar residues" evidence="1">
    <location>
        <begin position="91"/>
        <end position="100"/>
    </location>
</feature>
<dbReference type="Proteomes" id="UP000298416">
    <property type="component" value="Unassembled WGS sequence"/>
</dbReference>
<feature type="region of interest" description="Disordered" evidence="1">
    <location>
        <begin position="187"/>
        <end position="241"/>
    </location>
</feature>
<feature type="domain" description="DUF632" evidence="2">
    <location>
        <begin position="266"/>
        <end position="602"/>
    </location>
</feature>
<name>A0A8X8WQ61_SALSN</name>
<evidence type="ECO:0000259" key="3">
    <source>
        <dbReference type="Pfam" id="PF04783"/>
    </source>
</evidence>
<feature type="compositionally biased region" description="Basic and acidic residues" evidence="1">
    <location>
        <begin position="626"/>
        <end position="640"/>
    </location>
</feature>
<dbReference type="AlphaFoldDB" id="A0A8X8WQ61"/>
<feature type="region of interest" description="Disordered" evidence="1">
    <location>
        <begin position="75"/>
        <end position="105"/>
    </location>
</feature>
<dbReference type="EMBL" id="PNBA02000015">
    <property type="protein sequence ID" value="KAG6399735.1"/>
    <property type="molecule type" value="Genomic_DNA"/>
</dbReference>
<keyword evidence="5" id="KW-1185">Reference proteome</keyword>
<dbReference type="Gene3D" id="1.20.120.1750">
    <property type="match status" value="1"/>
</dbReference>
<evidence type="ECO:0000259" key="2">
    <source>
        <dbReference type="Pfam" id="PF04782"/>
    </source>
</evidence>
<feature type="compositionally biased region" description="Basic and acidic residues" evidence="1">
    <location>
        <begin position="208"/>
        <end position="217"/>
    </location>
</feature>
<feature type="region of interest" description="Disordered" evidence="1">
    <location>
        <begin position="608"/>
        <end position="643"/>
    </location>
</feature>
<dbReference type="Pfam" id="PF26200">
    <property type="entry name" value="Rcat_RNF216"/>
    <property type="match status" value="1"/>
</dbReference>
<evidence type="ECO:0000313" key="4">
    <source>
        <dbReference type="EMBL" id="KAG6399735.1"/>
    </source>
</evidence>
<dbReference type="Pfam" id="PF04782">
    <property type="entry name" value="DUF632"/>
    <property type="match status" value="1"/>
</dbReference>
<dbReference type="InterPro" id="IPR006868">
    <property type="entry name" value="DUF630"/>
</dbReference>
<feature type="compositionally biased region" description="Low complexity" evidence="1">
    <location>
        <begin position="78"/>
        <end position="90"/>
    </location>
</feature>
<protein>
    <recommendedName>
        <fullName evidence="6">Ariadne-1</fullName>
    </recommendedName>
</protein>
<feature type="compositionally biased region" description="Polar residues" evidence="1">
    <location>
        <begin position="193"/>
        <end position="207"/>
    </location>
</feature>
<dbReference type="InterPro" id="IPR006867">
    <property type="entry name" value="DUF632"/>
</dbReference>
<gene>
    <name evidence="4" type="ORF">SASPL_141216</name>
</gene>
<dbReference type="Pfam" id="PF04783">
    <property type="entry name" value="DUF630"/>
    <property type="match status" value="1"/>
</dbReference>
<dbReference type="CDD" id="cd22585">
    <property type="entry name" value="Rcat_RBR_DEAH12-like"/>
    <property type="match status" value="1"/>
</dbReference>
<proteinExistence type="predicted"/>
<dbReference type="FunFam" id="1.20.120.1750:FF:000020">
    <property type="entry name" value="ATP-dependent RNA helicase DEAH12 chloroplastic"/>
    <property type="match status" value="1"/>
</dbReference>
<organism evidence="4">
    <name type="scientific">Salvia splendens</name>
    <name type="common">Scarlet sage</name>
    <dbReference type="NCBI Taxonomy" id="180675"/>
    <lineage>
        <taxon>Eukaryota</taxon>
        <taxon>Viridiplantae</taxon>
        <taxon>Streptophyta</taxon>
        <taxon>Embryophyta</taxon>
        <taxon>Tracheophyta</taxon>
        <taxon>Spermatophyta</taxon>
        <taxon>Magnoliopsida</taxon>
        <taxon>eudicotyledons</taxon>
        <taxon>Gunneridae</taxon>
        <taxon>Pentapetalae</taxon>
        <taxon>asterids</taxon>
        <taxon>lamiids</taxon>
        <taxon>Lamiales</taxon>
        <taxon>Lamiaceae</taxon>
        <taxon>Nepetoideae</taxon>
        <taxon>Mentheae</taxon>
        <taxon>Salviinae</taxon>
        <taxon>Salvia</taxon>
        <taxon>Salvia subgen. Calosphace</taxon>
        <taxon>core Calosphace</taxon>
    </lineage>
</organism>
<comment type="caution">
    <text evidence="4">The sequence shown here is derived from an EMBL/GenBank/DDBJ whole genome shotgun (WGS) entry which is preliminary data.</text>
</comment>